<evidence type="ECO:0000313" key="2">
    <source>
        <dbReference type="Proteomes" id="UP000070092"/>
    </source>
</evidence>
<gene>
    <name evidence="1" type="ORF">HMPREF3196_01315</name>
</gene>
<dbReference type="PATRIC" id="fig|1681.46.peg.523"/>
<sequence length="83" mass="9462">MQVSFTAHTPAHSPLTIQQRLEAAGFTNVHVNAISDTVEPFTRTNPETIQAYEEGKQLMEARYGRFDAMKEARHINPYRDGDR</sequence>
<comment type="caution">
    <text evidence="1">The sequence shown here is derived from an EMBL/GenBank/DDBJ whole genome shotgun (WGS) entry which is preliminary data.</text>
</comment>
<dbReference type="RefSeq" id="WP_047284774.1">
    <property type="nucleotide sequence ID" value="NZ_JACTOD010000004.1"/>
</dbReference>
<dbReference type="AlphaFoldDB" id="A0A0H2PQA9"/>
<accession>A0A0H2PQA9</accession>
<evidence type="ECO:0000313" key="1">
    <source>
        <dbReference type="EMBL" id="KWZ80907.1"/>
    </source>
</evidence>
<reference evidence="1 2" key="1">
    <citation type="submission" date="2016-01" db="EMBL/GenBank/DDBJ databases">
        <authorList>
            <person name="Oliw E.H."/>
        </authorList>
    </citation>
    <scope>NUCLEOTIDE SEQUENCE [LARGE SCALE GENOMIC DNA]</scope>
    <source>
        <strain evidence="1 2">MJR8628B</strain>
    </source>
</reference>
<dbReference type="EMBL" id="LRPO01000038">
    <property type="protein sequence ID" value="KWZ80907.1"/>
    <property type="molecule type" value="Genomic_DNA"/>
</dbReference>
<protein>
    <submittedName>
        <fullName evidence="1">Uncharacterized protein</fullName>
    </submittedName>
</protein>
<proteinExistence type="predicted"/>
<organism evidence="1 2">
    <name type="scientific">Bifidobacterium bifidum</name>
    <dbReference type="NCBI Taxonomy" id="1681"/>
    <lineage>
        <taxon>Bacteria</taxon>
        <taxon>Bacillati</taxon>
        <taxon>Actinomycetota</taxon>
        <taxon>Actinomycetes</taxon>
        <taxon>Bifidobacteriales</taxon>
        <taxon>Bifidobacteriaceae</taxon>
        <taxon>Bifidobacterium</taxon>
    </lineage>
</organism>
<dbReference type="Proteomes" id="UP000070092">
    <property type="component" value="Unassembled WGS sequence"/>
</dbReference>
<name>A0A0H2PQA9_BIFBI</name>